<feature type="compositionally biased region" description="Basic and acidic residues" evidence="1">
    <location>
        <begin position="62"/>
        <end position="95"/>
    </location>
</feature>
<gene>
    <name evidence="2" type="ORF">PLEOSDRAFT_24760</name>
</gene>
<dbReference type="VEuPathDB" id="FungiDB:PLEOSDRAFT_24760"/>
<dbReference type="InParanoid" id="A0A067NWY2"/>
<accession>A0A067NWY2</accession>
<dbReference type="PANTHER" id="PTHR39475:SF1">
    <property type="entry name" value="CONIDIATION-SPECIFIC PROTEIN 6"/>
    <property type="match status" value="1"/>
</dbReference>
<protein>
    <submittedName>
        <fullName evidence="2">Uncharacterized protein</fullName>
    </submittedName>
</protein>
<feature type="compositionally biased region" description="Basic and acidic residues" evidence="1">
    <location>
        <begin position="16"/>
        <end position="51"/>
    </location>
</feature>
<name>A0A067NWY2_PLEO1</name>
<organism evidence="2 3">
    <name type="scientific">Pleurotus ostreatus (strain PC15)</name>
    <name type="common">Oyster mushroom</name>
    <dbReference type="NCBI Taxonomy" id="1137138"/>
    <lineage>
        <taxon>Eukaryota</taxon>
        <taxon>Fungi</taxon>
        <taxon>Dikarya</taxon>
        <taxon>Basidiomycota</taxon>
        <taxon>Agaricomycotina</taxon>
        <taxon>Agaricomycetes</taxon>
        <taxon>Agaricomycetidae</taxon>
        <taxon>Agaricales</taxon>
        <taxon>Pleurotineae</taxon>
        <taxon>Pleurotaceae</taxon>
        <taxon>Pleurotus</taxon>
    </lineage>
</organism>
<evidence type="ECO:0000313" key="3">
    <source>
        <dbReference type="Proteomes" id="UP000027073"/>
    </source>
</evidence>
<evidence type="ECO:0000256" key="1">
    <source>
        <dbReference type="SAM" id="MobiDB-lite"/>
    </source>
</evidence>
<reference evidence="3" key="1">
    <citation type="journal article" date="2014" name="Proc. Natl. Acad. Sci. U.S.A.">
        <title>Extensive sampling of basidiomycete genomes demonstrates inadequacy of the white-rot/brown-rot paradigm for wood decay fungi.</title>
        <authorList>
            <person name="Riley R."/>
            <person name="Salamov A.A."/>
            <person name="Brown D.W."/>
            <person name="Nagy L.G."/>
            <person name="Floudas D."/>
            <person name="Held B.W."/>
            <person name="Levasseur A."/>
            <person name="Lombard V."/>
            <person name="Morin E."/>
            <person name="Otillar R."/>
            <person name="Lindquist E.A."/>
            <person name="Sun H."/>
            <person name="LaButti K.M."/>
            <person name="Schmutz J."/>
            <person name="Jabbour D."/>
            <person name="Luo H."/>
            <person name="Baker S.E."/>
            <person name="Pisabarro A.G."/>
            <person name="Walton J.D."/>
            <person name="Blanchette R.A."/>
            <person name="Henrissat B."/>
            <person name="Martin F."/>
            <person name="Cullen D."/>
            <person name="Hibbett D.S."/>
            <person name="Grigoriev I.V."/>
        </authorList>
    </citation>
    <scope>NUCLEOTIDE SEQUENCE [LARGE SCALE GENOMIC DNA]</scope>
    <source>
        <strain evidence="3">PC15</strain>
    </source>
</reference>
<sequence>MSMLSKVGNSQVYNDGDQRYSHRRTQKEEEAPRYEAGKPNAHNDLDPKDNRTLSNRQASAEKNARVEETNPNPREIEDPLKPARSHGNEPSRGAKIDAQIQQEEEEELSRKGKI</sequence>
<dbReference type="AlphaFoldDB" id="A0A067NWY2"/>
<evidence type="ECO:0000313" key="2">
    <source>
        <dbReference type="EMBL" id="KDQ31505.1"/>
    </source>
</evidence>
<dbReference type="Proteomes" id="UP000027073">
    <property type="component" value="Unassembled WGS sequence"/>
</dbReference>
<dbReference type="EMBL" id="KL198006">
    <property type="protein sequence ID" value="KDQ31505.1"/>
    <property type="molecule type" value="Genomic_DNA"/>
</dbReference>
<dbReference type="PANTHER" id="PTHR39475">
    <property type="entry name" value="CONIDIATION-SPECIFIC PROTEIN 6"/>
    <property type="match status" value="1"/>
</dbReference>
<feature type="region of interest" description="Disordered" evidence="1">
    <location>
        <begin position="1"/>
        <end position="114"/>
    </location>
</feature>
<dbReference type="OrthoDB" id="3358750at2759"/>
<proteinExistence type="predicted"/>
<dbReference type="HOGENOM" id="CLU_135765_1_0_1"/>